<dbReference type="EMBL" id="CXST01000001">
    <property type="protein sequence ID" value="CTQ42994.1"/>
    <property type="molecule type" value="Genomic_DNA"/>
</dbReference>
<dbReference type="RefSeq" id="WP_055655077.1">
    <property type="nucleotide sequence ID" value="NZ_CXST01000001.1"/>
</dbReference>
<dbReference type="STRING" id="187304.B0E33_23050"/>
<sequence length="93" mass="10018">MSLQENGTQASYAAPAFRIRKNLNRNNLFMFGCCLLMAVVTGLLIVSAPTGLTAGEALLLAVPMFGCVAMHVILHRVMGKPCHAHARKEADHV</sequence>
<dbReference type="AlphaFoldDB" id="A0A0M6XYR1"/>
<organism evidence="2 3">
    <name type="scientific">Roseibium aggregatum</name>
    <dbReference type="NCBI Taxonomy" id="187304"/>
    <lineage>
        <taxon>Bacteria</taxon>
        <taxon>Pseudomonadati</taxon>
        <taxon>Pseudomonadota</taxon>
        <taxon>Alphaproteobacteria</taxon>
        <taxon>Hyphomicrobiales</taxon>
        <taxon>Stappiaceae</taxon>
        <taxon>Roseibium</taxon>
    </lineage>
</organism>
<evidence type="ECO:0008006" key="4">
    <source>
        <dbReference type="Google" id="ProtNLM"/>
    </source>
</evidence>
<protein>
    <recommendedName>
        <fullName evidence="4">DUF2933 domain-containing protein</fullName>
    </recommendedName>
</protein>
<dbReference type="OrthoDB" id="7867442at2"/>
<feature type="transmembrane region" description="Helical" evidence="1">
    <location>
        <begin position="28"/>
        <end position="46"/>
    </location>
</feature>
<feature type="transmembrane region" description="Helical" evidence="1">
    <location>
        <begin position="58"/>
        <end position="78"/>
    </location>
</feature>
<dbReference type="Proteomes" id="UP000048926">
    <property type="component" value="Unassembled WGS sequence"/>
</dbReference>
<keyword evidence="1" id="KW-1133">Transmembrane helix</keyword>
<evidence type="ECO:0000313" key="3">
    <source>
        <dbReference type="Proteomes" id="UP000048926"/>
    </source>
</evidence>
<evidence type="ECO:0000313" key="2">
    <source>
        <dbReference type="EMBL" id="CTQ42994.1"/>
    </source>
</evidence>
<accession>A0A0M6XYR1</accession>
<name>A0A0M6XYR1_9HYPH</name>
<gene>
    <name evidence="2" type="ORF">LAL4801_01431</name>
</gene>
<keyword evidence="1" id="KW-0812">Transmembrane</keyword>
<proteinExistence type="predicted"/>
<keyword evidence="1" id="KW-0472">Membrane</keyword>
<evidence type="ECO:0000256" key="1">
    <source>
        <dbReference type="SAM" id="Phobius"/>
    </source>
</evidence>
<reference evidence="3" key="1">
    <citation type="submission" date="2015-07" db="EMBL/GenBank/DDBJ databases">
        <authorList>
            <person name="Rodrigo-Torres Lidia"/>
            <person name="Arahal R.David."/>
        </authorList>
    </citation>
    <scope>NUCLEOTIDE SEQUENCE [LARGE SCALE GENOMIC DNA]</scope>
    <source>
        <strain evidence="3">CECT 4801</strain>
    </source>
</reference>
<keyword evidence="3" id="KW-1185">Reference proteome</keyword>